<proteinExistence type="predicted"/>
<feature type="region of interest" description="Disordered" evidence="1">
    <location>
        <begin position="1"/>
        <end position="104"/>
    </location>
</feature>
<feature type="compositionally biased region" description="Basic and acidic residues" evidence="1">
    <location>
        <begin position="8"/>
        <end position="18"/>
    </location>
</feature>
<reference evidence="2 3" key="1">
    <citation type="journal article" date="2019" name="Sci. Rep.">
        <title>Orb-weaving spider Araneus ventricosus genome elucidates the spidroin gene catalogue.</title>
        <authorList>
            <person name="Kono N."/>
            <person name="Nakamura H."/>
            <person name="Ohtoshi R."/>
            <person name="Moran D.A.P."/>
            <person name="Shinohara A."/>
            <person name="Yoshida Y."/>
            <person name="Fujiwara M."/>
            <person name="Mori M."/>
            <person name="Tomita M."/>
            <person name="Arakawa K."/>
        </authorList>
    </citation>
    <scope>NUCLEOTIDE SEQUENCE [LARGE SCALE GENOMIC DNA]</scope>
</reference>
<sequence>MENLDTEDTVHSHEDLESHNSTSSLAREDYMDVDEEAEDREEHEYREDVHDEREYVGGEENPEDTVHTHEDEESHNSTSSLDTEDTVHSHEDVEFHNSTSSLAREDYMDVDEEAEDREEHEYREDVHEEFDIDSDDGEVHPEEMNRRQRVIRRIVNQGGLKGVTRYYLRLRAQQLNVPTDDTYDDIIDRLTEDSIIIQLPYRILIIRSEQRRLADEREIQRQNIRRSEISPPLQLRATPEHQTAIREFIRRHGREGLEFKEIRSEFVILGETLLKREIRAQVEEGHLAQHSNLKLYIL</sequence>
<name>A0A4Y2NRI9_ARAVE</name>
<feature type="compositionally biased region" description="Basic and acidic residues" evidence="1">
    <location>
        <begin position="85"/>
        <end position="95"/>
    </location>
</feature>
<organism evidence="2 3">
    <name type="scientific">Araneus ventricosus</name>
    <name type="common">Orbweaver spider</name>
    <name type="synonym">Epeira ventricosa</name>
    <dbReference type="NCBI Taxonomy" id="182803"/>
    <lineage>
        <taxon>Eukaryota</taxon>
        <taxon>Metazoa</taxon>
        <taxon>Ecdysozoa</taxon>
        <taxon>Arthropoda</taxon>
        <taxon>Chelicerata</taxon>
        <taxon>Arachnida</taxon>
        <taxon>Araneae</taxon>
        <taxon>Araneomorphae</taxon>
        <taxon>Entelegynae</taxon>
        <taxon>Araneoidea</taxon>
        <taxon>Araneidae</taxon>
        <taxon>Araneus</taxon>
    </lineage>
</organism>
<dbReference type="AlphaFoldDB" id="A0A4Y2NRI9"/>
<keyword evidence="3" id="KW-1185">Reference proteome</keyword>
<comment type="caution">
    <text evidence="2">The sequence shown here is derived from an EMBL/GenBank/DDBJ whole genome shotgun (WGS) entry which is preliminary data.</text>
</comment>
<feature type="compositionally biased region" description="Basic and acidic residues" evidence="1">
    <location>
        <begin position="40"/>
        <end position="56"/>
    </location>
</feature>
<evidence type="ECO:0000313" key="2">
    <source>
        <dbReference type="EMBL" id="GBN41941.1"/>
    </source>
</evidence>
<protein>
    <submittedName>
        <fullName evidence="2">Uncharacterized protein</fullName>
    </submittedName>
</protein>
<dbReference type="EMBL" id="BGPR01009734">
    <property type="protein sequence ID" value="GBN41941.1"/>
    <property type="molecule type" value="Genomic_DNA"/>
</dbReference>
<accession>A0A4Y2NRI9</accession>
<dbReference type="Proteomes" id="UP000499080">
    <property type="component" value="Unassembled WGS sequence"/>
</dbReference>
<evidence type="ECO:0000313" key="3">
    <source>
        <dbReference type="Proteomes" id="UP000499080"/>
    </source>
</evidence>
<evidence type="ECO:0000256" key="1">
    <source>
        <dbReference type="SAM" id="MobiDB-lite"/>
    </source>
</evidence>
<gene>
    <name evidence="2" type="ORF">AVEN_211262_1</name>
</gene>
<feature type="compositionally biased region" description="Basic and acidic residues" evidence="1">
    <location>
        <begin position="64"/>
        <end position="75"/>
    </location>
</feature>